<dbReference type="SUPFAM" id="SSF74853">
    <property type="entry name" value="Lamin A/C globular tail domain"/>
    <property type="match status" value="1"/>
</dbReference>
<keyword evidence="4" id="KW-1185">Reference proteome</keyword>
<evidence type="ECO:0000259" key="2">
    <source>
        <dbReference type="PROSITE" id="PS51841"/>
    </source>
</evidence>
<feature type="compositionally biased region" description="Polar residues" evidence="1">
    <location>
        <begin position="1"/>
        <end position="14"/>
    </location>
</feature>
<dbReference type="EMBL" id="JAHKKG010000024">
    <property type="protein sequence ID" value="MBU2670863.1"/>
    <property type="molecule type" value="Genomic_DNA"/>
</dbReference>
<evidence type="ECO:0000313" key="4">
    <source>
        <dbReference type="Proteomes" id="UP001519654"/>
    </source>
</evidence>
<feature type="region of interest" description="Disordered" evidence="1">
    <location>
        <begin position="1"/>
        <end position="60"/>
    </location>
</feature>
<dbReference type="PROSITE" id="PS51841">
    <property type="entry name" value="LTD"/>
    <property type="match status" value="1"/>
</dbReference>
<reference evidence="3 4" key="1">
    <citation type="submission" date="2021-06" db="EMBL/GenBank/DDBJ databases">
        <title>Actinoplanes lichenicola sp. nov., and Actinoplanes ovalisporus sp. nov., isolated from lichen in Thailand.</title>
        <authorList>
            <person name="Saeng-In P."/>
            <person name="Kanchanasin P."/>
            <person name="Yuki M."/>
            <person name="Kudo T."/>
            <person name="Ohkuma M."/>
            <person name="Phongsopitanun W."/>
            <person name="Tanasupawat S."/>
        </authorList>
    </citation>
    <scope>NUCLEOTIDE SEQUENCE [LARGE SCALE GENOMIC DNA]</scope>
    <source>
        <strain evidence="3 4">NBRC 110975</strain>
    </source>
</reference>
<protein>
    <submittedName>
        <fullName evidence="3">Lamin tail domain-containing protein</fullName>
    </submittedName>
</protein>
<proteinExistence type="predicted"/>
<evidence type="ECO:0000256" key="1">
    <source>
        <dbReference type="SAM" id="MobiDB-lite"/>
    </source>
</evidence>
<evidence type="ECO:0000313" key="3">
    <source>
        <dbReference type="EMBL" id="MBU2670863.1"/>
    </source>
</evidence>
<comment type="caution">
    <text evidence="3">The sequence shown here is derived from an EMBL/GenBank/DDBJ whole genome shotgun (WGS) entry which is preliminary data.</text>
</comment>
<sequence length="190" mass="19989">MQTGEDSVTKTITGQPGGDQTFRAVVSGDTSQGVRGTTSSEQTQWIAGGSTPTNPPTTPPAGTPGIGSVQFTKIQYDAPGTDSGSNGSLNTEWAKLTNTTKSTINIKGWTVRDQQKIIYTFGSYNLGAGASLFIRSGKGVNSGNQLYWGRAGQVGYVWNNTGETAYLKNPAGTNIDTCKWTTVSPGYTNC</sequence>
<dbReference type="InterPro" id="IPR036415">
    <property type="entry name" value="Lamin_tail_dom_sf"/>
</dbReference>
<dbReference type="Pfam" id="PF00932">
    <property type="entry name" value="LTD"/>
    <property type="match status" value="1"/>
</dbReference>
<dbReference type="Gene3D" id="2.60.40.1260">
    <property type="entry name" value="Lamin Tail domain"/>
    <property type="match status" value="1"/>
</dbReference>
<feature type="domain" description="LTD" evidence="2">
    <location>
        <begin position="57"/>
        <end position="185"/>
    </location>
</feature>
<dbReference type="InterPro" id="IPR001322">
    <property type="entry name" value="Lamin_tail_dom"/>
</dbReference>
<name>A0ABS5Z7G8_9ACTN</name>
<dbReference type="Proteomes" id="UP001519654">
    <property type="component" value="Unassembled WGS sequence"/>
</dbReference>
<organism evidence="3 4">
    <name type="scientific">Paractinoplanes bogorensis</name>
    <dbReference type="NCBI Taxonomy" id="1610840"/>
    <lineage>
        <taxon>Bacteria</taxon>
        <taxon>Bacillati</taxon>
        <taxon>Actinomycetota</taxon>
        <taxon>Actinomycetes</taxon>
        <taxon>Micromonosporales</taxon>
        <taxon>Micromonosporaceae</taxon>
        <taxon>Paractinoplanes</taxon>
    </lineage>
</organism>
<accession>A0ABS5Z7G8</accession>
<gene>
    <name evidence="3" type="ORF">KOI35_45915</name>
</gene>
<feature type="compositionally biased region" description="Polar residues" evidence="1">
    <location>
        <begin position="28"/>
        <end position="45"/>
    </location>
</feature>